<dbReference type="InterPro" id="IPR004181">
    <property type="entry name" value="Znf_MIZ"/>
</dbReference>
<evidence type="ECO:0000313" key="7">
    <source>
        <dbReference type="Proteomes" id="UP001642409"/>
    </source>
</evidence>
<keyword evidence="2 4" id="KW-0863">Zinc-finger</keyword>
<evidence type="ECO:0000313" key="6">
    <source>
        <dbReference type="EMBL" id="CAL6026915.1"/>
    </source>
</evidence>
<evidence type="ECO:0000256" key="1">
    <source>
        <dbReference type="ARBA" id="ARBA00022723"/>
    </source>
</evidence>
<evidence type="ECO:0000256" key="4">
    <source>
        <dbReference type="PROSITE-ProRule" id="PRU00452"/>
    </source>
</evidence>
<keyword evidence="3" id="KW-0862">Zinc</keyword>
<dbReference type="PANTHER" id="PTHR10782:SF4">
    <property type="entry name" value="TONALLI, ISOFORM E"/>
    <property type="match status" value="1"/>
</dbReference>
<organism evidence="6 7">
    <name type="scientific">Hexamita inflata</name>
    <dbReference type="NCBI Taxonomy" id="28002"/>
    <lineage>
        <taxon>Eukaryota</taxon>
        <taxon>Metamonada</taxon>
        <taxon>Diplomonadida</taxon>
        <taxon>Hexamitidae</taxon>
        <taxon>Hexamitinae</taxon>
        <taxon>Hexamita</taxon>
    </lineage>
</organism>
<dbReference type="InterPro" id="IPR013083">
    <property type="entry name" value="Znf_RING/FYVE/PHD"/>
</dbReference>
<dbReference type="Gene3D" id="3.30.40.10">
    <property type="entry name" value="Zinc/RING finger domain, C3HC4 (zinc finger)"/>
    <property type="match status" value="1"/>
</dbReference>
<dbReference type="EMBL" id="CAXDID020000103">
    <property type="protein sequence ID" value="CAL6026915.1"/>
    <property type="molecule type" value="Genomic_DNA"/>
</dbReference>
<keyword evidence="7" id="KW-1185">Reference proteome</keyword>
<dbReference type="PROSITE" id="PS51044">
    <property type="entry name" value="ZF_SP_RING"/>
    <property type="match status" value="1"/>
</dbReference>
<dbReference type="PANTHER" id="PTHR10782">
    <property type="entry name" value="ZINC FINGER MIZ DOMAIN-CONTAINING PROTEIN"/>
    <property type="match status" value="1"/>
</dbReference>
<feature type="domain" description="SP-RING-type" evidence="5">
    <location>
        <begin position="250"/>
        <end position="337"/>
    </location>
</feature>
<evidence type="ECO:0000256" key="2">
    <source>
        <dbReference type="ARBA" id="ARBA00022771"/>
    </source>
</evidence>
<protein>
    <submittedName>
        <fullName evidence="6">MIZ/SP-RING_zinc finger domain-containing protein</fullName>
    </submittedName>
</protein>
<dbReference type="Proteomes" id="UP001642409">
    <property type="component" value="Unassembled WGS sequence"/>
</dbReference>
<keyword evidence="1" id="KW-0479">Metal-binding</keyword>
<reference evidence="6 7" key="1">
    <citation type="submission" date="2024-07" db="EMBL/GenBank/DDBJ databases">
        <authorList>
            <person name="Akdeniz Z."/>
        </authorList>
    </citation>
    <scope>NUCLEOTIDE SEQUENCE [LARGE SCALE GENOMIC DNA]</scope>
</reference>
<gene>
    <name evidence="6" type="ORF">HINF_LOCUS31073</name>
</gene>
<comment type="caution">
    <text evidence="6">The sequence shown here is derived from an EMBL/GenBank/DDBJ whole genome shotgun (WGS) entry which is preliminary data.</text>
</comment>
<name>A0ABP1IZH6_9EUKA</name>
<evidence type="ECO:0000256" key="3">
    <source>
        <dbReference type="ARBA" id="ARBA00022833"/>
    </source>
</evidence>
<accession>A0ABP1IZH6</accession>
<evidence type="ECO:0000259" key="5">
    <source>
        <dbReference type="PROSITE" id="PS51044"/>
    </source>
</evidence>
<sequence length="365" mass="42205">MNQMNQQSIKLFKELQQLLELPENYLQRPDSLLLATLKPLCSCISLAYNITPPDIIRKKLLVEFVKQNKDVCLRTVPTWLESDTPNDLYLKLANNCGQRFDAAFERLKPVSPFCIPYKQLGIYTFQNNLIKFKLTINDLELLKNKSAALAAYYLDQHNNLINMNDIYFNGVKAENKIQPYYLQNSQETNLLFQQGTGLCVVQIVKTLSTEEIFQQLLMKPLLTTQHYAQILTLNNFKQNIQIVSTNENDEESDLQVEQETVKLTSSLSMSRIKFPVRSSLCRHFQQFMDLEEFLSEIKTGENKWTCQICQKSCKISQLFVDAFGFFLIQREAGNIVQIRGTEIDFGNQKDQTQGNVDSDSEQSMW</sequence>
<proteinExistence type="predicted"/>
<dbReference type="Pfam" id="PF02891">
    <property type="entry name" value="zf-MIZ"/>
    <property type="match status" value="1"/>
</dbReference>